<gene>
    <name evidence="6" type="primary">moaC</name>
    <name evidence="9" type="ORF">GCM10011519_27850</name>
</gene>
<reference evidence="9" key="1">
    <citation type="journal article" date="2014" name="Int. J. Syst. Evol. Microbiol.">
        <title>Complete genome sequence of Corynebacterium casei LMG S-19264T (=DSM 44701T), isolated from a smear-ripened cheese.</title>
        <authorList>
            <consortium name="US DOE Joint Genome Institute (JGI-PGF)"/>
            <person name="Walter F."/>
            <person name="Albersmeier A."/>
            <person name="Kalinowski J."/>
            <person name="Ruckert C."/>
        </authorList>
    </citation>
    <scope>NUCLEOTIDE SEQUENCE</scope>
    <source>
        <strain evidence="9">CGMCC 1.16067</strain>
    </source>
</reference>
<comment type="pathway">
    <text evidence="2 6">Cofactor biosynthesis; molybdopterin biosynthesis.</text>
</comment>
<dbReference type="EMBL" id="BMKQ01000001">
    <property type="protein sequence ID" value="GGF52315.1"/>
    <property type="molecule type" value="Genomic_DNA"/>
</dbReference>
<dbReference type="InterPro" id="IPR036522">
    <property type="entry name" value="MoaC_sf"/>
</dbReference>
<dbReference type="HAMAP" id="MF_01224_B">
    <property type="entry name" value="MoaC_B"/>
    <property type="match status" value="1"/>
</dbReference>
<evidence type="ECO:0000256" key="4">
    <source>
        <dbReference type="ARBA" id="ARBA00023150"/>
    </source>
</evidence>
<comment type="subunit">
    <text evidence="6">Homohexamer; trimer of dimers.</text>
</comment>
<evidence type="ECO:0000313" key="9">
    <source>
        <dbReference type="EMBL" id="GGF52315.1"/>
    </source>
</evidence>
<feature type="compositionally biased region" description="Low complexity" evidence="7">
    <location>
        <begin position="90"/>
        <end position="111"/>
    </location>
</feature>
<keyword evidence="4 6" id="KW-0501">Molybdenum cofactor biosynthesis</keyword>
<dbReference type="SUPFAM" id="SSF55040">
    <property type="entry name" value="Molybdenum cofactor biosynthesis protein C, MoaC"/>
    <property type="match status" value="1"/>
</dbReference>
<dbReference type="InterPro" id="IPR002820">
    <property type="entry name" value="Mopterin_CF_biosynth-C_dom"/>
</dbReference>
<evidence type="ECO:0000313" key="10">
    <source>
        <dbReference type="Proteomes" id="UP000649179"/>
    </source>
</evidence>
<comment type="caution">
    <text evidence="9">The sequence shown here is derived from an EMBL/GenBank/DDBJ whole genome shotgun (WGS) entry which is preliminary data.</text>
</comment>
<feature type="binding site" evidence="6">
    <location>
        <begin position="243"/>
        <end position="244"/>
    </location>
    <ligand>
        <name>substrate</name>
    </ligand>
</feature>
<dbReference type="AlphaFoldDB" id="A0A917BP39"/>
<evidence type="ECO:0000259" key="8">
    <source>
        <dbReference type="Pfam" id="PF01967"/>
    </source>
</evidence>
<comment type="catalytic activity">
    <reaction evidence="1 6">
        <text>(8S)-3',8-cyclo-7,8-dihydroguanosine 5'-triphosphate = cyclic pyranopterin phosphate + diphosphate</text>
        <dbReference type="Rhea" id="RHEA:49580"/>
        <dbReference type="ChEBI" id="CHEBI:33019"/>
        <dbReference type="ChEBI" id="CHEBI:59648"/>
        <dbReference type="ChEBI" id="CHEBI:131766"/>
        <dbReference type="EC" id="4.6.1.17"/>
    </reaction>
</comment>
<name>A0A917BP39_9ACTN</name>
<dbReference type="NCBIfam" id="TIGR00581">
    <property type="entry name" value="moaC"/>
    <property type="match status" value="1"/>
</dbReference>
<evidence type="ECO:0000256" key="7">
    <source>
        <dbReference type="SAM" id="MobiDB-lite"/>
    </source>
</evidence>
<accession>A0A917BP39</accession>
<dbReference type="GO" id="GO:0061799">
    <property type="term" value="F:cyclic pyranopterin monophosphate synthase activity"/>
    <property type="evidence" value="ECO:0007669"/>
    <property type="project" value="UniProtKB-UniRule"/>
</dbReference>
<keyword evidence="5 6" id="KW-0456">Lyase</keyword>
<dbReference type="PANTHER" id="PTHR22960:SF29">
    <property type="entry name" value="CYCLIC PYRANOPTERIN MONOPHOSPHATE SYNTHASE"/>
    <property type="match status" value="1"/>
</dbReference>
<evidence type="ECO:0000256" key="6">
    <source>
        <dbReference type="HAMAP-Rule" id="MF_01224"/>
    </source>
</evidence>
<feature type="domain" description="Molybdopterin cofactor biosynthesis C (MoaC)" evidence="8">
    <location>
        <begin position="147"/>
        <end position="280"/>
    </location>
</feature>
<dbReference type="CDD" id="cd01420">
    <property type="entry name" value="MoaC_PE"/>
    <property type="match status" value="1"/>
</dbReference>
<dbReference type="GO" id="GO:0006777">
    <property type="term" value="P:Mo-molybdopterin cofactor biosynthetic process"/>
    <property type="evidence" value="ECO:0007669"/>
    <property type="project" value="UniProtKB-UniRule"/>
</dbReference>
<dbReference type="NCBIfam" id="NF006870">
    <property type="entry name" value="PRK09364.1"/>
    <property type="match status" value="1"/>
</dbReference>
<proteinExistence type="inferred from homology"/>
<dbReference type="Pfam" id="PF01967">
    <property type="entry name" value="MoaC"/>
    <property type="match status" value="1"/>
</dbReference>
<evidence type="ECO:0000256" key="2">
    <source>
        <dbReference type="ARBA" id="ARBA00005046"/>
    </source>
</evidence>
<dbReference type="EC" id="4.6.1.17" evidence="3 6"/>
<comment type="function">
    <text evidence="6">Catalyzes the conversion of (8S)-3',8-cyclo-7,8-dihydroguanosine 5'-triphosphate to cyclic pyranopterin monophosphate (cPMP).</text>
</comment>
<keyword evidence="10" id="KW-1185">Reference proteome</keyword>
<organism evidence="9 10">
    <name type="scientific">Marmoricola endophyticus</name>
    <dbReference type="NCBI Taxonomy" id="2040280"/>
    <lineage>
        <taxon>Bacteria</taxon>
        <taxon>Bacillati</taxon>
        <taxon>Actinomycetota</taxon>
        <taxon>Actinomycetes</taxon>
        <taxon>Propionibacteriales</taxon>
        <taxon>Nocardioidaceae</taxon>
        <taxon>Marmoricola</taxon>
    </lineage>
</organism>
<dbReference type="PANTHER" id="PTHR22960">
    <property type="entry name" value="MOLYBDOPTERIN COFACTOR SYNTHESIS PROTEIN A"/>
    <property type="match status" value="1"/>
</dbReference>
<sequence length="288" mass="29045">MSGDDRALGEGPEEVSTSSFASAQSGSTTSGGRAASASERVETSAPEAGLQPPSVEPVETSTPGDDGSASGVSTSLRHDDLVPRSSAQDTASFASAQSGSTTSGGRAASASERVETSAPEAGPQPPSVEAVETPHLTHVDESGAARMVDVSAKDVTTREATATGRVLVSAEVVALLRAGDVPKGDALGVARVAGIMAAKRTPDLVPLCHPLAISGVTVDLDVHDDHVAIAATVRTTDRTGVEMEALTAVSVAALTVVDMVKAVDKGAVIADVRVEAKSGGRSGEWRRE</sequence>
<dbReference type="Proteomes" id="UP000649179">
    <property type="component" value="Unassembled WGS sequence"/>
</dbReference>
<evidence type="ECO:0000256" key="5">
    <source>
        <dbReference type="ARBA" id="ARBA00023239"/>
    </source>
</evidence>
<feature type="active site" evidence="6">
    <location>
        <position position="258"/>
    </location>
</feature>
<protein>
    <recommendedName>
        <fullName evidence="3 6">Cyclic pyranopterin monophosphate synthase</fullName>
        <ecNumber evidence="3 6">4.6.1.17</ecNumber>
    </recommendedName>
    <alternativeName>
        <fullName evidence="6">Molybdenum cofactor biosynthesis protein C</fullName>
    </alternativeName>
</protein>
<evidence type="ECO:0000256" key="3">
    <source>
        <dbReference type="ARBA" id="ARBA00012575"/>
    </source>
</evidence>
<dbReference type="InterPro" id="IPR050105">
    <property type="entry name" value="MoCo_biosynth_MoaA/MoaC"/>
</dbReference>
<evidence type="ECO:0000256" key="1">
    <source>
        <dbReference type="ARBA" id="ARBA00001637"/>
    </source>
</evidence>
<dbReference type="InterPro" id="IPR047594">
    <property type="entry name" value="MoaC_bact/euk"/>
</dbReference>
<dbReference type="InterPro" id="IPR023045">
    <property type="entry name" value="MoaC"/>
</dbReference>
<reference evidence="9" key="2">
    <citation type="submission" date="2020-09" db="EMBL/GenBank/DDBJ databases">
        <authorList>
            <person name="Sun Q."/>
            <person name="Zhou Y."/>
        </authorList>
    </citation>
    <scope>NUCLEOTIDE SEQUENCE</scope>
    <source>
        <strain evidence="9">CGMCC 1.16067</strain>
    </source>
</reference>
<feature type="region of interest" description="Disordered" evidence="7">
    <location>
        <begin position="1"/>
        <end position="130"/>
    </location>
</feature>
<dbReference type="Gene3D" id="3.30.70.640">
    <property type="entry name" value="Molybdopterin cofactor biosynthesis C (MoaC) domain"/>
    <property type="match status" value="1"/>
</dbReference>
<feature type="binding site" evidence="6">
    <location>
        <begin position="207"/>
        <end position="209"/>
    </location>
    <ligand>
        <name>substrate</name>
    </ligand>
</feature>
<comment type="similarity">
    <text evidence="6">Belongs to the MoaC family.</text>
</comment>
<feature type="compositionally biased region" description="Low complexity" evidence="7">
    <location>
        <begin position="16"/>
        <end position="38"/>
    </location>
</feature>